<keyword evidence="2" id="KW-1185">Reference proteome</keyword>
<sequence length="117" mass="13394">MAGHHVVVVTTRDRTVNLVNGPFSKSNLIIVSLFRSLSLRKNEAPLHHFVSRNMTKALDRWPRQLGARKQQLKDAMKRHWHSREVSLPDISQQMPSTNSPFDLSVLNTKCSQRRVGV</sequence>
<name>A0A6A6F7L2_9PEZI</name>
<gene>
    <name evidence="1" type="ORF">CERZMDRAFT_100465</name>
</gene>
<reference evidence="1" key="1">
    <citation type="journal article" date="2020" name="Stud. Mycol.">
        <title>101 Dothideomycetes genomes: a test case for predicting lifestyles and emergence of pathogens.</title>
        <authorList>
            <person name="Haridas S."/>
            <person name="Albert R."/>
            <person name="Binder M."/>
            <person name="Bloem J."/>
            <person name="Labutti K."/>
            <person name="Salamov A."/>
            <person name="Andreopoulos B."/>
            <person name="Baker S."/>
            <person name="Barry K."/>
            <person name="Bills G."/>
            <person name="Bluhm B."/>
            <person name="Cannon C."/>
            <person name="Castanera R."/>
            <person name="Culley D."/>
            <person name="Daum C."/>
            <person name="Ezra D."/>
            <person name="Gonzalez J."/>
            <person name="Henrissat B."/>
            <person name="Kuo A."/>
            <person name="Liang C."/>
            <person name="Lipzen A."/>
            <person name="Lutzoni F."/>
            <person name="Magnuson J."/>
            <person name="Mondo S."/>
            <person name="Nolan M."/>
            <person name="Ohm R."/>
            <person name="Pangilinan J."/>
            <person name="Park H.-J."/>
            <person name="Ramirez L."/>
            <person name="Alfaro M."/>
            <person name="Sun H."/>
            <person name="Tritt A."/>
            <person name="Yoshinaga Y."/>
            <person name="Zwiers L.-H."/>
            <person name="Turgeon B."/>
            <person name="Goodwin S."/>
            <person name="Spatafora J."/>
            <person name="Crous P."/>
            <person name="Grigoriev I."/>
        </authorList>
    </citation>
    <scope>NUCLEOTIDE SEQUENCE</scope>
    <source>
        <strain evidence="1">SCOH1-5</strain>
    </source>
</reference>
<dbReference type="Proteomes" id="UP000799539">
    <property type="component" value="Unassembled WGS sequence"/>
</dbReference>
<evidence type="ECO:0000313" key="1">
    <source>
        <dbReference type="EMBL" id="KAF2209259.1"/>
    </source>
</evidence>
<proteinExistence type="predicted"/>
<dbReference type="AlphaFoldDB" id="A0A6A6F7L2"/>
<protein>
    <submittedName>
        <fullName evidence="1">Uncharacterized protein</fullName>
    </submittedName>
</protein>
<dbReference type="EMBL" id="ML992687">
    <property type="protein sequence ID" value="KAF2209259.1"/>
    <property type="molecule type" value="Genomic_DNA"/>
</dbReference>
<accession>A0A6A6F7L2</accession>
<evidence type="ECO:0000313" key="2">
    <source>
        <dbReference type="Proteomes" id="UP000799539"/>
    </source>
</evidence>
<organism evidence="1 2">
    <name type="scientific">Cercospora zeae-maydis SCOH1-5</name>
    <dbReference type="NCBI Taxonomy" id="717836"/>
    <lineage>
        <taxon>Eukaryota</taxon>
        <taxon>Fungi</taxon>
        <taxon>Dikarya</taxon>
        <taxon>Ascomycota</taxon>
        <taxon>Pezizomycotina</taxon>
        <taxon>Dothideomycetes</taxon>
        <taxon>Dothideomycetidae</taxon>
        <taxon>Mycosphaerellales</taxon>
        <taxon>Mycosphaerellaceae</taxon>
        <taxon>Cercospora</taxon>
    </lineage>
</organism>